<reference evidence="2" key="1">
    <citation type="journal article" date="2014" name="PLoS ONE">
        <title>Transcriptome-Based Identification of ABC Transporters in the Western Tarnished Plant Bug Lygus hesperus.</title>
        <authorList>
            <person name="Hull J.J."/>
            <person name="Chaney K."/>
            <person name="Geib S.M."/>
            <person name="Fabrick J.A."/>
            <person name="Brent C.S."/>
            <person name="Walsh D."/>
            <person name="Lavine L.C."/>
        </authorList>
    </citation>
    <scope>NUCLEOTIDE SEQUENCE</scope>
</reference>
<feature type="non-terminal residue" evidence="2">
    <location>
        <position position="106"/>
    </location>
</feature>
<keyword evidence="1" id="KW-0732">Signal</keyword>
<feature type="chain" id="PRO_5002071024" description="Secreted protein" evidence="1">
    <location>
        <begin position="17"/>
        <end position="106"/>
    </location>
</feature>
<evidence type="ECO:0008006" key="3">
    <source>
        <dbReference type="Google" id="ProtNLM"/>
    </source>
</evidence>
<organism evidence="2">
    <name type="scientific">Lygus hesperus</name>
    <name type="common">Western plant bug</name>
    <dbReference type="NCBI Taxonomy" id="30085"/>
    <lineage>
        <taxon>Eukaryota</taxon>
        <taxon>Metazoa</taxon>
        <taxon>Ecdysozoa</taxon>
        <taxon>Arthropoda</taxon>
        <taxon>Hexapoda</taxon>
        <taxon>Insecta</taxon>
        <taxon>Pterygota</taxon>
        <taxon>Neoptera</taxon>
        <taxon>Paraneoptera</taxon>
        <taxon>Hemiptera</taxon>
        <taxon>Heteroptera</taxon>
        <taxon>Panheteroptera</taxon>
        <taxon>Cimicomorpha</taxon>
        <taxon>Miridae</taxon>
        <taxon>Mirini</taxon>
        <taxon>Lygus</taxon>
    </lineage>
</organism>
<feature type="signal peptide" evidence="1">
    <location>
        <begin position="1"/>
        <end position="16"/>
    </location>
</feature>
<dbReference type="AlphaFoldDB" id="A0A0A9WUN0"/>
<evidence type="ECO:0000313" key="2">
    <source>
        <dbReference type="EMBL" id="JAG10213.1"/>
    </source>
</evidence>
<sequence>MVRALVGAVMVKPVVGCTLPVDEEEEEDAVGKQTGVNSNNNTSNVNSGLLHSSIINNNSRSINLHRCNLRMIFLVAIRCSINTVSSSFATCFHKIIIIITLIITTT</sequence>
<gene>
    <name evidence="2" type="ORF">CM83_11380</name>
</gene>
<dbReference type="EMBL" id="GBHO01033391">
    <property type="protein sequence ID" value="JAG10213.1"/>
    <property type="molecule type" value="Transcribed_RNA"/>
</dbReference>
<name>A0A0A9WUN0_LYGHE</name>
<evidence type="ECO:0000256" key="1">
    <source>
        <dbReference type="SAM" id="SignalP"/>
    </source>
</evidence>
<protein>
    <recommendedName>
        <fullName evidence="3">Secreted protein</fullName>
    </recommendedName>
</protein>
<proteinExistence type="predicted"/>
<accession>A0A0A9WUN0</accession>
<reference evidence="2" key="2">
    <citation type="submission" date="2014-07" db="EMBL/GenBank/DDBJ databases">
        <authorList>
            <person name="Hull J."/>
        </authorList>
    </citation>
    <scope>NUCLEOTIDE SEQUENCE</scope>
</reference>